<accession>A0A9Q0G279</accession>
<feature type="compositionally biased region" description="Basic and acidic residues" evidence="2">
    <location>
        <begin position="336"/>
        <end position="356"/>
    </location>
</feature>
<keyword evidence="5" id="KW-1185">Reference proteome</keyword>
<dbReference type="Proteomes" id="UP001141552">
    <property type="component" value="Unassembled WGS sequence"/>
</dbReference>
<reference evidence="4" key="1">
    <citation type="submission" date="2022-02" db="EMBL/GenBank/DDBJ databases">
        <authorList>
            <person name="Henning P.M."/>
            <person name="McCubbin A.G."/>
            <person name="Shore J.S."/>
        </authorList>
    </citation>
    <scope>NUCLEOTIDE SEQUENCE</scope>
    <source>
        <strain evidence="4">F60SS</strain>
        <tissue evidence="4">Leaves</tissue>
    </source>
</reference>
<reference evidence="4" key="2">
    <citation type="journal article" date="2023" name="Plants (Basel)">
        <title>Annotation of the Turnera subulata (Passifloraceae) Draft Genome Reveals the S-Locus Evolved after the Divergence of Turneroideae from Passifloroideae in a Stepwise Manner.</title>
        <authorList>
            <person name="Henning P.M."/>
            <person name="Roalson E.H."/>
            <person name="Mir W."/>
            <person name="McCubbin A.G."/>
            <person name="Shore J.S."/>
        </authorList>
    </citation>
    <scope>NUCLEOTIDE SEQUENCE</scope>
    <source>
        <strain evidence="4">F60SS</strain>
    </source>
</reference>
<organism evidence="4 5">
    <name type="scientific">Turnera subulata</name>
    <dbReference type="NCBI Taxonomy" id="218843"/>
    <lineage>
        <taxon>Eukaryota</taxon>
        <taxon>Viridiplantae</taxon>
        <taxon>Streptophyta</taxon>
        <taxon>Embryophyta</taxon>
        <taxon>Tracheophyta</taxon>
        <taxon>Spermatophyta</taxon>
        <taxon>Magnoliopsida</taxon>
        <taxon>eudicotyledons</taxon>
        <taxon>Gunneridae</taxon>
        <taxon>Pentapetalae</taxon>
        <taxon>rosids</taxon>
        <taxon>fabids</taxon>
        <taxon>Malpighiales</taxon>
        <taxon>Passifloraceae</taxon>
        <taxon>Turnera</taxon>
    </lineage>
</organism>
<sequence length="419" mass="46936">MVFVCCGACIHLGFPNCYGGVCDGDSTSLVLGSILVAFMDSSSGRDDGVQERATELVIEVLGDDEEEVSELEVVAPEKQVLSRLSLLVWVLGTKHVNPQAFSNLMGSKRDRQEVMEVEVPWFFEKRAVVLKEVTCDEVIANVELNEVPIWVQIHNFPWNQCTLTNVTTIATKAGRFLAFDERGEQGWGRFTRARILMHVEKPIRKSVMMRTGSGGKVEVTFRYEGLSKFCYMCGKMDHLMKECERRTEDFDEEERTTYGECKAVGGPEQEPIMGSITSPHTLSGSEDVVVEQSRPEKSSGDRIVVSRDDFHFTLGLVTKEQGRSDRKKNLKTKSRSGNDKIKSLDRIRTPLEHETMRGQSIEAHGPGAALASNVPEDLESAHLSSKSVKGSTWKRLTREVGGNQQQVSSKREEDRKRKD</sequence>
<name>A0A9Q0G279_9ROSI</name>
<dbReference type="InterPro" id="IPR040256">
    <property type="entry name" value="At4g02000-like"/>
</dbReference>
<keyword evidence="1" id="KW-0863">Zinc-finger</keyword>
<dbReference type="InterPro" id="IPR025836">
    <property type="entry name" value="Zn_knuckle_CX2CX4HX4C"/>
</dbReference>
<dbReference type="Pfam" id="PF14392">
    <property type="entry name" value="zf-CCHC_4"/>
    <property type="match status" value="1"/>
</dbReference>
<feature type="region of interest" description="Disordered" evidence="2">
    <location>
        <begin position="321"/>
        <end position="419"/>
    </location>
</feature>
<dbReference type="EMBL" id="JAKUCV010002653">
    <property type="protein sequence ID" value="KAJ4841872.1"/>
    <property type="molecule type" value="Genomic_DNA"/>
</dbReference>
<evidence type="ECO:0000256" key="1">
    <source>
        <dbReference type="PROSITE-ProRule" id="PRU00047"/>
    </source>
</evidence>
<keyword evidence="1" id="KW-0479">Metal-binding</keyword>
<evidence type="ECO:0000313" key="4">
    <source>
        <dbReference type="EMBL" id="KAJ4841872.1"/>
    </source>
</evidence>
<evidence type="ECO:0000313" key="5">
    <source>
        <dbReference type="Proteomes" id="UP001141552"/>
    </source>
</evidence>
<keyword evidence="1" id="KW-0862">Zinc</keyword>
<dbReference type="PROSITE" id="PS50158">
    <property type="entry name" value="ZF_CCHC"/>
    <property type="match status" value="1"/>
</dbReference>
<comment type="caution">
    <text evidence="4">The sequence shown here is derived from an EMBL/GenBank/DDBJ whole genome shotgun (WGS) entry which is preliminary data.</text>
</comment>
<feature type="domain" description="CCHC-type" evidence="3">
    <location>
        <begin position="230"/>
        <end position="245"/>
    </location>
</feature>
<evidence type="ECO:0000256" key="2">
    <source>
        <dbReference type="SAM" id="MobiDB-lite"/>
    </source>
</evidence>
<dbReference type="GO" id="GO:0008270">
    <property type="term" value="F:zinc ion binding"/>
    <property type="evidence" value="ECO:0007669"/>
    <property type="project" value="UniProtKB-KW"/>
</dbReference>
<dbReference type="AlphaFoldDB" id="A0A9Q0G279"/>
<dbReference type="InterPro" id="IPR001878">
    <property type="entry name" value="Znf_CCHC"/>
</dbReference>
<feature type="compositionally biased region" description="Basic and acidic residues" evidence="2">
    <location>
        <begin position="409"/>
        <end position="419"/>
    </location>
</feature>
<dbReference type="PANTHER" id="PTHR31286">
    <property type="entry name" value="GLYCINE-RICH CELL WALL STRUCTURAL PROTEIN 1.8-LIKE"/>
    <property type="match status" value="1"/>
</dbReference>
<gene>
    <name evidence="4" type="ORF">Tsubulata_047003</name>
</gene>
<dbReference type="PANTHER" id="PTHR31286:SF167">
    <property type="entry name" value="OS09G0268800 PROTEIN"/>
    <property type="match status" value="1"/>
</dbReference>
<evidence type="ECO:0000259" key="3">
    <source>
        <dbReference type="PROSITE" id="PS50158"/>
    </source>
</evidence>
<protein>
    <recommendedName>
        <fullName evidence="3">CCHC-type domain-containing protein</fullName>
    </recommendedName>
</protein>
<proteinExistence type="predicted"/>
<feature type="compositionally biased region" description="Basic residues" evidence="2">
    <location>
        <begin position="325"/>
        <end position="334"/>
    </location>
</feature>
<dbReference type="GO" id="GO:0003676">
    <property type="term" value="F:nucleic acid binding"/>
    <property type="evidence" value="ECO:0007669"/>
    <property type="project" value="InterPro"/>
</dbReference>